<feature type="domain" description="Carbohydrate kinase PfkB" evidence="6">
    <location>
        <begin position="8"/>
        <end position="306"/>
    </location>
</feature>
<dbReference type="PANTHER" id="PTHR43085">
    <property type="entry name" value="HEXOKINASE FAMILY MEMBER"/>
    <property type="match status" value="1"/>
</dbReference>
<reference evidence="7" key="1">
    <citation type="submission" date="2022-11" db="EMBL/GenBank/DDBJ databases">
        <title>Larsenimonas rhizosphaerae sp. nov., isolated from a tidal mudflat.</title>
        <authorList>
            <person name="Lee S.D."/>
            <person name="Kim I.S."/>
        </authorList>
    </citation>
    <scope>NUCLEOTIDE SEQUENCE</scope>
    <source>
        <strain evidence="7">GH2-1</strain>
    </source>
</reference>
<dbReference type="CDD" id="cd01166">
    <property type="entry name" value="KdgK"/>
    <property type="match status" value="1"/>
</dbReference>
<dbReference type="Proteomes" id="UP001165678">
    <property type="component" value="Unassembled WGS sequence"/>
</dbReference>
<evidence type="ECO:0000256" key="3">
    <source>
        <dbReference type="ARBA" id="ARBA00022741"/>
    </source>
</evidence>
<protein>
    <submittedName>
        <fullName evidence="7">Sugar kinase</fullName>
    </submittedName>
</protein>
<dbReference type="EMBL" id="JAPIVE010000004">
    <property type="protein sequence ID" value="MCX2525424.1"/>
    <property type="molecule type" value="Genomic_DNA"/>
</dbReference>
<dbReference type="InterPro" id="IPR029056">
    <property type="entry name" value="Ribokinase-like"/>
</dbReference>
<comment type="similarity">
    <text evidence="1">Belongs to the carbohydrate kinase PfkB family.</text>
</comment>
<name>A0AA42CVI0_9GAMM</name>
<evidence type="ECO:0000259" key="6">
    <source>
        <dbReference type="Pfam" id="PF00294"/>
    </source>
</evidence>
<evidence type="ECO:0000256" key="5">
    <source>
        <dbReference type="ARBA" id="ARBA00022840"/>
    </source>
</evidence>
<evidence type="ECO:0000313" key="7">
    <source>
        <dbReference type="EMBL" id="MCX2525424.1"/>
    </source>
</evidence>
<proteinExistence type="inferred from homology"/>
<accession>A0AA42CVI0</accession>
<gene>
    <name evidence="7" type="ORF">OQ287_14350</name>
</gene>
<dbReference type="GO" id="GO:0016301">
    <property type="term" value="F:kinase activity"/>
    <property type="evidence" value="ECO:0007669"/>
    <property type="project" value="UniProtKB-KW"/>
</dbReference>
<keyword evidence="2" id="KW-0808">Transferase</keyword>
<evidence type="ECO:0000313" key="8">
    <source>
        <dbReference type="Proteomes" id="UP001165678"/>
    </source>
</evidence>
<keyword evidence="8" id="KW-1185">Reference proteome</keyword>
<dbReference type="GO" id="GO:0005524">
    <property type="term" value="F:ATP binding"/>
    <property type="evidence" value="ECO:0007669"/>
    <property type="project" value="UniProtKB-KW"/>
</dbReference>
<dbReference type="InterPro" id="IPR050306">
    <property type="entry name" value="PfkB_Carbo_kinase"/>
</dbReference>
<keyword evidence="3" id="KW-0547">Nucleotide-binding</keyword>
<evidence type="ECO:0000256" key="2">
    <source>
        <dbReference type="ARBA" id="ARBA00022679"/>
    </source>
</evidence>
<dbReference type="AlphaFoldDB" id="A0AA42CVI0"/>
<dbReference type="PANTHER" id="PTHR43085:SF1">
    <property type="entry name" value="PSEUDOURIDINE KINASE-RELATED"/>
    <property type="match status" value="1"/>
</dbReference>
<keyword evidence="4 7" id="KW-0418">Kinase</keyword>
<keyword evidence="5" id="KW-0067">ATP-binding</keyword>
<evidence type="ECO:0000256" key="4">
    <source>
        <dbReference type="ARBA" id="ARBA00022777"/>
    </source>
</evidence>
<dbReference type="InterPro" id="IPR011611">
    <property type="entry name" value="PfkB_dom"/>
</dbReference>
<evidence type="ECO:0000256" key="1">
    <source>
        <dbReference type="ARBA" id="ARBA00010688"/>
    </source>
</evidence>
<dbReference type="SUPFAM" id="SSF53613">
    <property type="entry name" value="Ribokinase-like"/>
    <property type="match status" value="1"/>
</dbReference>
<dbReference type="Gene3D" id="3.40.1190.20">
    <property type="match status" value="1"/>
</dbReference>
<sequence length="320" mass="34219">MSLPSCDVIAFGETMAMMVAETEGSLASVMRFHKRIAGADSNVAIGLARLGLDVSWVSRVGQDSLGQFIIDALAAEGIDVSRVQVDPRYPTGFQFKSRRDDGGDPEVEYFRRGSAASHMAPNDLPDDLIASARHLHCTGIPPALGASVHDLTRHAMATMRARGGSISFDPNLRPGLWPDTDTMRRAINALAFDADWVLPGLAEGEILTGETTAEGIAAFYLEQGVKEVVIKLGPEGAWYQSATEAFMVPGVRVDRVIDTVGAGDGFATGYISARLDGESPRACLQRANQIGALAVQTRGDMEGLPTRTELERALAAHRPV</sequence>
<organism evidence="7 8">
    <name type="scientific">Larsenimonas rhizosphaerae</name>
    <dbReference type="NCBI Taxonomy" id="2944682"/>
    <lineage>
        <taxon>Bacteria</taxon>
        <taxon>Pseudomonadati</taxon>
        <taxon>Pseudomonadota</taxon>
        <taxon>Gammaproteobacteria</taxon>
        <taxon>Oceanospirillales</taxon>
        <taxon>Halomonadaceae</taxon>
        <taxon>Larsenimonas</taxon>
    </lineage>
</organism>
<comment type="caution">
    <text evidence="7">The sequence shown here is derived from an EMBL/GenBank/DDBJ whole genome shotgun (WGS) entry which is preliminary data.</text>
</comment>
<dbReference type="Pfam" id="PF00294">
    <property type="entry name" value="PfkB"/>
    <property type="match status" value="1"/>
</dbReference>